<sequence>MSEHESGSSGPVPSPDDERPAGSGDDTGARPLVFDRHLVLEQLGGWRGMVDATVPTLAFIVANGIGGLRPGIWAALGTAVLIFALRLARRESVQQAVSGLFAVGVAVAIAAATGQARDFYVPGILRNAVLTVVLLGSVVLRRPLVGVIAEFLAPSHLGAMAAPGSAFPGMRGRVERARAAAHPAERDPATGRAQPDPAPERPWREDPRLVRAYGWLTVLWAAVFLLRAGVQGYLYLGSEDGDATDLGIVSLLLGVPVTAVEVVVTLWVVSRLHRHRAVAGTAEGPEERPAP</sequence>
<feature type="transmembrane region" description="Helical" evidence="2">
    <location>
        <begin position="213"/>
        <end position="236"/>
    </location>
</feature>
<dbReference type="EMBL" id="OBQI01000004">
    <property type="protein sequence ID" value="SOC50117.1"/>
    <property type="molecule type" value="Genomic_DNA"/>
</dbReference>
<dbReference type="OrthoDB" id="5244221at2"/>
<name>A0A285V841_9ACTN</name>
<dbReference type="RefSeq" id="WP_097195686.1">
    <property type="nucleotide sequence ID" value="NZ_OBQI01000004.1"/>
</dbReference>
<feature type="region of interest" description="Disordered" evidence="1">
    <location>
        <begin position="1"/>
        <end position="29"/>
    </location>
</feature>
<evidence type="ECO:0000313" key="4">
    <source>
        <dbReference type="Proteomes" id="UP000219435"/>
    </source>
</evidence>
<organism evidence="3 4">
    <name type="scientific">Blastococcus aggregatus</name>
    <dbReference type="NCBI Taxonomy" id="38502"/>
    <lineage>
        <taxon>Bacteria</taxon>
        <taxon>Bacillati</taxon>
        <taxon>Actinomycetota</taxon>
        <taxon>Actinomycetes</taxon>
        <taxon>Geodermatophilales</taxon>
        <taxon>Geodermatophilaceae</taxon>
        <taxon>Blastococcus</taxon>
    </lineage>
</organism>
<gene>
    <name evidence="3" type="ORF">SAMN05660748_2856</name>
</gene>
<feature type="transmembrane region" description="Helical" evidence="2">
    <location>
        <begin position="95"/>
        <end position="113"/>
    </location>
</feature>
<dbReference type="Pfam" id="PF11361">
    <property type="entry name" value="DUF3159"/>
    <property type="match status" value="2"/>
</dbReference>
<keyword evidence="2" id="KW-0472">Membrane</keyword>
<feature type="compositionally biased region" description="Basic and acidic residues" evidence="1">
    <location>
        <begin position="178"/>
        <end position="189"/>
    </location>
</feature>
<dbReference type="Proteomes" id="UP000219435">
    <property type="component" value="Unassembled WGS sequence"/>
</dbReference>
<keyword evidence="2" id="KW-1133">Transmembrane helix</keyword>
<protein>
    <recommendedName>
        <fullName evidence="5">DUF3159 domain-containing protein</fullName>
    </recommendedName>
</protein>
<accession>A0A285V841</accession>
<feature type="transmembrane region" description="Helical" evidence="2">
    <location>
        <begin position="248"/>
        <end position="269"/>
    </location>
</feature>
<evidence type="ECO:0000256" key="1">
    <source>
        <dbReference type="SAM" id="MobiDB-lite"/>
    </source>
</evidence>
<keyword evidence="2" id="KW-0812">Transmembrane</keyword>
<proteinExistence type="predicted"/>
<feature type="transmembrane region" description="Helical" evidence="2">
    <location>
        <begin position="119"/>
        <end position="140"/>
    </location>
</feature>
<evidence type="ECO:0000256" key="2">
    <source>
        <dbReference type="SAM" id="Phobius"/>
    </source>
</evidence>
<reference evidence="4" key="1">
    <citation type="submission" date="2017-08" db="EMBL/GenBank/DDBJ databases">
        <authorList>
            <person name="Varghese N."/>
            <person name="Submissions S."/>
        </authorList>
    </citation>
    <scope>NUCLEOTIDE SEQUENCE [LARGE SCALE GENOMIC DNA]</scope>
    <source>
        <strain evidence="4">DSM 4725</strain>
    </source>
</reference>
<feature type="region of interest" description="Disordered" evidence="1">
    <location>
        <begin position="178"/>
        <end position="203"/>
    </location>
</feature>
<evidence type="ECO:0008006" key="5">
    <source>
        <dbReference type="Google" id="ProtNLM"/>
    </source>
</evidence>
<dbReference type="InterPro" id="IPR016566">
    <property type="entry name" value="UCP010219"/>
</dbReference>
<keyword evidence="4" id="KW-1185">Reference proteome</keyword>
<evidence type="ECO:0000313" key="3">
    <source>
        <dbReference type="EMBL" id="SOC50117.1"/>
    </source>
</evidence>
<dbReference type="AlphaFoldDB" id="A0A285V841"/>
<feature type="transmembrane region" description="Helical" evidence="2">
    <location>
        <begin position="71"/>
        <end position="88"/>
    </location>
</feature>